<dbReference type="SMART" id="SM00382">
    <property type="entry name" value="AAA"/>
    <property type="match status" value="1"/>
</dbReference>
<name>A0ABV8SJ10_9BACL</name>
<protein>
    <submittedName>
        <fullName evidence="3">AAA family ATPase</fullName>
    </submittedName>
</protein>
<organism evidence="3 4">
    <name type="scientific">Cohnella boryungensis</name>
    <dbReference type="NCBI Taxonomy" id="768479"/>
    <lineage>
        <taxon>Bacteria</taxon>
        <taxon>Bacillati</taxon>
        <taxon>Bacillota</taxon>
        <taxon>Bacilli</taxon>
        <taxon>Bacillales</taxon>
        <taxon>Paenibacillaceae</taxon>
        <taxon>Cohnella</taxon>
    </lineage>
</organism>
<dbReference type="InterPro" id="IPR027417">
    <property type="entry name" value="P-loop_NTPase"/>
</dbReference>
<dbReference type="Proteomes" id="UP001595755">
    <property type="component" value="Unassembled WGS sequence"/>
</dbReference>
<feature type="domain" description="AAA+ ATPase" evidence="2">
    <location>
        <begin position="43"/>
        <end position="163"/>
    </location>
</feature>
<evidence type="ECO:0000259" key="2">
    <source>
        <dbReference type="SMART" id="SM00382"/>
    </source>
</evidence>
<dbReference type="InterPro" id="IPR003593">
    <property type="entry name" value="AAA+_ATPase"/>
</dbReference>
<evidence type="ECO:0000313" key="3">
    <source>
        <dbReference type="EMBL" id="MFC4306867.1"/>
    </source>
</evidence>
<gene>
    <name evidence="3" type="ORF">ACFO1S_25940</name>
</gene>
<keyword evidence="4" id="KW-1185">Reference proteome</keyword>
<evidence type="ECO:0000313" key="4">
    <source>
        <dbReference type="Proteomes" id="UP001595755"/>
    </source>
</evidence>
<dbReference type="CDD" id="cd19481">
    <property type="entry name" value="RecA-like_protease"/>
    <property type="match status" value="1"/>
</dbReference>
<dbReference type="EMBL" id="JBHSED010000067">
    <property type="protein sequence ID" value="MFC4306867.1"/>
    <property type="molecule type" value="Genomic_DNA"/>
</dbReference>
<reference evidence="4" key="1">
    <citation type="journal article" date="2019" name="Int. J. Syst. Evol. Microbiol.">
        <title>The Global Catalogue of Microorganisms (GCM) 10K type strain sequencing project: providing services to taxonomists for standard genome sequencing and annotation.</title>
        <authorList>
            <consortium name="The Broad Institute Genomics Platform"/>
            <consortium name="The Broad Institute Genome Sequencing Center for Infectious Disease"/>
            <person name="Wu L."/>
            <person name="Ma J."/>
        </authorList>
    </citation>
    <scope>NUCLEOTIDE SEQUENCE [LARGE SCALE GENOMIC DNA]</scope>
    <source>
        <strain evidence="4">CGMCC 4.1641</strain>
    </source>
</reference>
<comment type="similarity">
    <text evidence="1">Belongs to the AAA ATPase family.</text>
</comment>
<accession>A0ABV8SJ10</accession>
<dbReference type="Pfam" id="PF00004">
    <property type="entry name" value="AAA"/>
    <property type="match status" value="1"/>
</dbReference>
<comment type="caution">
    <text evidence="3">The sequence shown here is derived from an EMBL/GenBank/DDBJ whole genome shotgun (WGS) entry which is preliminary data.</text>
</comment>
<keyword evidence="1" id="KW-0547">Nucleotide-binding</keyword>
<evidence type="ECO:0000256" key="1">
    <source>
        <dbReference type="RuleBase" id="RU003651"/>
    </source>
</evidence>
<sequence>MPCPRSCPGRGRSGGEAEDGDLPVYRRIFLWRPNLLPSYNIPYKRGILLYGSPGNGKTTLVKAIVSSIQAPVAYWQITQYTNSESIQEVFEAAMRTAPAVLVIEDIDSMPESCRSYFLNTLDGATSKEGLFLIGTTNYPEKIDPALMNRAGRFDRAYEVKKPGEALRLAYLKLKGMLKLADEAEVAYMAERTAGFSLAQLNELYVSAALQMHYDHELKVDLLIEELKADINKDRTGAWMSDSGGKGKLGFFHD</sequence>
<proteinExistence type="inferred from homology"/>
<dbReference type="Gene3D" id="3.40.50.300">
    <property type="entry name" value="P-loop containing nucleotide triphosphate hydrolases"/>
    <property type="match status" value="1"/>
</dbReference>
<dbReference type="SUPFAM" id="SSF52540">
    <property type="entry name" value="P-loop containing nucleoside triphosphate hydrolases"/>
    <property type="match status" value="1"/>
</dbReference>
<dbReference type="PROSITE" id="PS00674">
    <property type="entry name" value="AAA"/>
    <property type="match status" value="1"/>
</dbReference>
<dbReference type="InterPro" id="IPR050168">
    <property type="entry name" value="AAA_ATPase_domain"/>
</dbReference>
<dbReference type="PANTHER" id="PTHR23077">
    <property type="entry name" value="AAA-FAMILY ATPASE"/>
    <property type="match status" value="1"/>
</dbReference>
<dbReference type="Gene3D" id="1.10.8.60">
    <property type="match status" value="1"/>
</dbReference>
<dbReference type="InterPro" id="IPR003959">
    <property type="entry name" value="ATPase_AAA_core"/>
</dbReference>
<dbReference type="RefSeq" id="WP_378127836.1">
    <property type="nucleotide sequence ID" value="NZ_JBHSED010000067.1"/>
</dbReference>
<keyword evidence="1" id="KW-0067">ATP-binding</keyword>
<dbReference type="InterPro" id="IPR003960">
    <property type="entry name" value="ATPase_AAA_CS"/>
</dbReference>
<dbReference type="PANTHER" id="PTHR23077:SF198">
    <property type="entry name" value="ATP-DEPENDENT ZINC METALLOPROTEASE FTSH"/>
    <property type="match status" value="1"/>
</dbReference>